<name>A0A1I5UTP4_9RHOB</name>
<organism evidence="1 2">
    <name type="scientific">Roseivivax halotolerans</name>
    <dbReference type="NCBI Taxonomy" id="93684"/>
    <lineage>
        <taxon>Bacteria</taxon>
        <taxon>Pseudomonadati</taxon>
        <taxon>Pseudomonadota</taxon>
        <taxon>Alphaproteobacteria</taxon>
        <taxon>Rhodobacterales</taxon>
        <taxon>Roseobacteraceae</taxon>
        <taxon>Roseivivax</taxon>
    </lineage>
</organism>
<evidence type="ECO:0000313" key="1">
    <source>
        <dbReference type="EMBL" id="SFP98674.1"/>
    </source>
</evidence>
<proteinExistence type="predicted"/>
<dbReference type="AlphaFoldDB" id="A0A1I5UTP4"/>
<protein>
    <submittedName>
        <fullName evidence="1">Uncharacterized protein</fullName>
    </submittedName>
</protein>
<evidence type="ECO:0000313" key="2">
    <source>
        <dbReference type="Proteomes" id="UP000243106"/>
    </source>
</evidence>
<dbReference type="RefSeq" id="WP_175497465.1">
    <property type="nucleotide sequence ID" value="NZ_FOXV01000001.1"/>
</dbReference>
<dbReference type="EMBL" id="FOXV01000001">
    <property type="protein sequence ID" value="SFP98674.1"/>
    <property type="molecule type" value="Genomic_DNA"/>
</dbReference>
<sequence>MADNSTSPAEALALLNEAFAYFDVRDLAPQAEAEDTADYDEFGLAA</sequence>
<reference evidence="2" key="1">
    <citation type="submission" date="2016-10" db="EMBL/GenBank/DDBJ databases">
        <authorList>
            <person name="Varghese N."/>
            <person name="Submissions S."/>
        </authorList>
    </citation>
    <scope>NUCLEOTIDE SEQUENCE [LARGE SCALE GENOMIC DNA]</scope>
    <source>
        <strain evidence="2">JCM 10271</strain>
    </source>
</reference>
<accession>A0A1I5UTP4</accession>
<dbReference type="STRING" id="93684.SAMN05421853_101168"/>
<keyword evidence="2" id="KW-1185">Reference proteome</keyword>
<dbReference type="Proteomes" id="UP000243106">
    <property type="component" value="Unassembled WGS sequence"/>
</dbReference>
<gene>
    <name evidence="1" type="ORF">SAMN05421853_101168</name>
</gene>